<keyword evidence="2" id="KW-1185">Reference proteome</keyword>
<reference evidence="1 2" key="1">
    <citation type="submission" date="2020-08" db="EMBL/GenBank/DDBJ databases">
        <title>Plant Genome Project.</title>
        <authorList>
            <person name="Zhang R.-G."/>
        </authorList>
    </citation>
    <scope>NUCLEOTIDE SEQUENCE [LARGE SCALE GENOMIC DNA]</scope>
    <source>
        <tissue evidence="1">Rhizome</tissue>
    </source>
</reference>
<dbReference type="AlphaFoldDB" id="A0A8J5BUQ7"/>
<evidence type="ECO:0000313" key="2">
    <source>
        <dbReference type="Proteomes" id="UP000734854"/>
    </source>
</evidence>
<proteinExistence type="predicted"/>
<comment type="caution">
    <text evidence="1">The sequence shown here is derived from an EMBL/GenBank/DDBJ whole genome shotgun (WGS) entry which is preliminary data.</text>
</comment>
<name>A0A8J5BUQ7_ZINOF</name>
<evidence type="ECO:0000313" key="1">
    <source>
        <dbReference type="EMBL" id="KAG6466579.1"/>
    </source>
</evidence>
<sequence>MLQGSLSSKRKIHWIVWPDICKPKKEGGLGVRRLVDVATAVSVRLWARFREQNTPWSKYLQQQYCGSKYPVIVSPKGMHHPGGRG</sequence>
<dbReference type="EMBL" id="JACMSC010000149">
    <property type="protein sequence ID" value="KAG6466579.1"/>
    <property type="molecule type" value="Genomic_DNA"/>
</dbReference>
<accession>A0A8J5BUQ7</accession>
<organism evidence="1 2">
    <name type="scientific">Zingiber officinale</name>
    <name type="common">Ginger</name>
    <name type="synonym">Amomum zingiber</name>
    <dbReference type="NCBI Taxonomy" id="94328"/>
    <lineage>
        <taxon>Eukaryota</taxon>
        <taxon>Viridiplantae</taxon>
        <taxon>Streptophyta</taxon>
        <taxon>Embryophyta</taxon>
        <taxon>Tracheophyta</taxon>
        <taxon>Spermatophyta</taxon>
        <taxon>Magnoliopsida</taxon>
        <taxon>Liliopsida</taxon>
        <taxon>Zingiberales</taxon>
        <taxon>Zingiberaceae</taxon>
        <taxon>Zingiber</taxon>
    </lineage>
</organism>
<dbReference type="Proteomes" id="UP000734854">
    <property type="component" value="Unassembled WGS sequence"/>
</dbReference>
<protein>
    <submittedName>
        <fullName evidence="1">Uncharacterized protein</fullName>
    </submittedName>
</protein>
<gene>
    <name evidence="1" type="ORF">ZIOFF_075667</name>
</gene>